<feature type="domain" description="Smr" evidence="1">
    <location>
        <begin position="8"/>
        <end position="67"/>
    </location>
</feature>
<gene>
    <name evidence="2" type="ORF">DWV06_09805</name>
</gene>
<evidence type="ECO:0000313" key="2">
    <source>
        <dbReference type="EMBL" id="RDU23340.1"/>
    </source>
</evidence>
<evidence type="ECO:0000313" key="3">
    <source>
        <dbReference type="Proteomes" id="UP000255036"/>
    </source>
</evidence>
<evidence type="ECO:0000259" key="1">
    <source>
        <dbReference type="Pfam" id="PF01713"/>
    </source>
</evidence>
<reference evidence="2 3" key="1">
    <citation type="submission" date="2018-07" db="EMBL/GenBank/DDBJ databases">
        <title>Anaerosacharophilus polymeroproducens gen. nov. sp. nov., an anaerobic bacterium isolated from salt field.</title>
        <authorList>
            <person name="Kim W."/>
            <person name="Yang S.-H."/>
            <person name="Oh J."/>
            <person name="Lee J.-H."/>
            <person name="Kwon K.K."/>
        </authorList>
    </citation>
    <scope>NUCLEOTIDE SEQUENCE [LARGE SCALE GENOMIC DNA]</scope>
    <source>
        <strain evidence="2 3">MCWD5</strain>
    </source>
</reference>
<accession>A0A371AV40</accession>
<proteinExistence type="predicted"/>
<sequence length="82" mass="9505">MNTGILEIDIHTMNQFQAKVMIDSSLKKVRADIYRIRIVHGYHGGTVLRDMVRKVYKGHPKVKRIEVGINQGETDLILRELF</sequence>
<dbReference type="AlphaFoldDB" id="A0A371AV40"/>
<dbReference type="Pfam" id="PF01713">
    <property type="entry name" value="Smr"/>
    <property type="match status" value="1"/>
</dbReference>
<dbReference type="EMBL" id="QRCT01000028">
    <property type="protein sequence ID" value="RDU23340.1"/>
    <property type="molecule type" value="Genomic_DNA"/>
</dbReference>
<dbReference type="Proteomes" id="UP000255036">
    <property type="component" value="Unassembled WGS sequence"/>
</dbReference>
<protein>
    <recommendedName>
        <fullName evidence="1">Smr domain-containing protein</fullName>
    </recommendedName>
</protein>
<dbReference type="RefSeq" id="WP_115482009.1">
    <property type="nucleotide sequence ID" value="NZ_QRCT01000028.1"/>
</dbReference>
<dbReference type="InterPro" id="IPR002625">
    <property type="entry name" value="Smr_dom"/>
</dbReference>
<comment type="caution">
    <text evidence="2">The sequence shown here is derived from an EMBL/GenBank/DDBJ whole genome shotgun (WGS) entry which is preliminary data.</text>
</comment>
<organism evidence="2 3">
    <name type="scientific">Anaerosacchariphilus polymeriproducens</name>
    <dbReference type="NCBI Taxonomy" id="1812858"/>
    <lineage>
        <taxon>Bacteria</taxon>
        <taxon>Bacillati</taxon>
        <taxon>Bacillota</taxon>
        <taxon>Clostridia</taxon>
        <taxon>Lachnospirales</taxon>
        <taxon>Lachnospiraceae</taxon>
        <taxon>Anaerosacchariphilus</taxon>
    </lineage>
</organism>
<dbReference type="InterPro" id="IPR036063">
    <property type="entry name" value="Smr_dom_sf"/>
</dbReference>
<dbReference type="Gene3D" id="3.30.1370.110">
    <property type="match status" value="1"/>
</dbReference>
<name>A0A371AV40_9FIRM</name>
<dbReference type="OrthoDB" id="9810960at2"/>
<keyword evidence="3" id="KW-1185">Reference proteome</keyword>